<accession>A0A1Q9EVL8</accession>
<comment type="caution">
    <text evidence="1">The sequence shown here is derived from an EMBL/GenBank/DDBJ whole genome shotgun (WGS) entry which is preliminary data.</text>
</comment>
<name>A0A1Q9EVL8_SYMMI</name>
<gene>
    <name evidence="1" type="ORF">AK812_SmicGene4739</name>
</gene>
<organism evidence="1 2">
    <name type="scientific">Symbiodinium microadriaticum</name>
    <name type="common">Dinoflagellate</name>
    <name type="synonym">Zooxanthella microadriatica</name>
    <dbReference type="NCBI Taxonomy" id="2951"/>
    <lineage>
        <taxon>Eukaryota</taxon>
        <taxon>Sar</taxon>
        <taxon>Alveolata</taxon>
        <taxon>Dinophyceae</taxon>
        <taxon>Suessiales</taxon>
        <taxon>Symbiodiniaceae</taxon>
        <taxon>Symbiodinium</taxon>
    </lineage>
</organism>
<keyword evidence="2" id="KW-1185">Reference proteome</keyword>
<dbReference type="EMBL" id="LSRX01000059">
    <property type="protein sequence ID" value="OLQ11442.1"/>
    <property type="molecule type" value="Genomic_DNA"/>
</dbReference>
<dbReference type="AlphaFoldDB" id="A0A1Q9EVL8"/>
<dbReference type="Proteomes" id="UP000186817">
    <property type="component" value="Unassembled WGS sequence"/>
</dbReference>
<evidence type="ECO:0000313" key="1">
    <source>
        <dbReference type="EMBL" id="OLQ11442.1"/>
    </source>
</evidence>
<reference evidence="1 2" key="1">
    <citation type="submission" date="2016-02" db="EMBL/GenBank/DDBJ databases">
        <title>Genome analysis of coral dinoflagellate symbionts highlights evolutionary adaptations to a symbiotic lifestyle.</title>
        <authorList>
            <person name="Aranda M."/>
            <person name="Li Y."/>
            <person name="Liew Y.J."/>
            <person name="Baumgarten S."/>
            <person name="Simakov O."/>
            <person name="Wilson M."/>
            <person name="Piel J."/>
            <person name="Ashoor H."/>
            <person name="Bougouffa S."/>
            <person name="Bajic V.B."/>
            <person name="Ryu T."/>
            <person name="Ravasi T."/>
            <person name="Bayer T."/>
            <person name="Micklem G."/>
            <person name="Kim H."/>
            <person name="Bhak J."/>
            <person name="Lajeunesse T.C."/>
            <person name="Voolstra C.R."/>
        </authorList>
    </citation>
    <scope>NUCLEOTIDE SEQUENCE [LARGE SCALE GENOMIC DNA]</scope>
    <source>
        <strain evidence="1 2">CCMP2467</strain>
    </source>
</reference>
<protein>
    <submittedName>
        <fullName evidence="1">Uncharacterized protein</fullName>
    </submittedName>
</protein>
<evidence type="ECO:0000313" key="2">
    <source>
        <dbReference type="Proteomes" id="UP000186817"/>
    </source>
</evidence>
<sequence length="282" mass="32213">MVVRIANALAGAAPKSRCAVLFIVDAASRNMDDMIRGAGSERPKPWEPKPGFWGQARLPQAVGVKNGSIITMRIHHEGDLEVFIISFQEVGSSGDFWRQEQERGELLLRVVVAVTVLLAEEGEEERPNRTLIGRNLYFRNVAYFIDLMDENDTARRHRERRESKRRLRKEALKQQERLLQLSPHMGFLLERNVFRGDVRRQSQMRILVESRAGKEEERSSVDNEKRAHEFALIHAGHRVAKACKYEPPLTADGSSALKDQLWGLLELEGHSDYLLLNRLPDA</sequence>
<proteinExistence type="predicted"/>